<keyword evidence="2" id="KW-1185">Reference proteome</keyword>
<dbReference type="GO" id="GO:0016811">
    <property type="term" value="F:hydrolase activity, acting on carbon-nitrogen (but not peptide) bonds, in linear amides"/>
    <property type="evidence" value="ECO:0007669"/>
    <property type="project" value="TreeGrafter"/>
</dbReference>
<gene>
    <name evidence="1" type="primary">mshB</name>
    <name evidence="1" type="ORF">RHODGE_RHODGE_03124</name>
</gene>
<dbReference type="PANTHER" id="PTHR12993">
    <property type="entry name" value="N-ACETYLGLUCOSAMINYL-PHOSPHATIDYLINOSITOL DE-N-ACETYLASE-RELATED"/>
    <property type="match status" value="1"/>
</dbReference>
<dbReference type="SUPFAM" id="SSF102588">
    <property type="entry name" value="LmbE-like"/>
    <property type="match status" value="1"/>
</dbReference>
<dbReference type="Pfam" id="PF02585">
    <property type="entry name" value="PIG-L"/>
    <property type="match status" value="1"/>
</dbReference>
<dbReference type="AlphaFoldDB" id="A0A3S4B1P3"/>
<dbReference type="InterPro" id="IPR024078">
    <property type="entry name" value="LmbE-like_dom_sf"/>
</dbReference>
<dbReference type="PANTHER" id="PTHR12993:SF26">
    <property type="entry name" value="1D-MYO-INOSITOL 2-ACETAMIDO-2-DEOXY-ALPHA-D-GLUCOPYRANOSIDE DEACETYLASE"/>
    <property type="match status" value="1"/>
</dbReference>
<dbReference type="OrthoDB" id="128519at2"/>
<protein>
    <submittedName>
        <fullName evidence="1">1D-myo-inositol 2-acetamido-2-deoxy-alpha-D-glucopyranoside deacetylase</fullName>
    </submittedName>
</protein>
<reference evidence="2" key="1">
    <citation type="submission" date="2018-10" db="EMBL/GenBank/DDBJ databases">
        <authorList>
            <person name="Peiro R."/>
            <person name="Begona"/>
            <person name="Cbmso G."/>
            <person name="Lopez M."/>
            <person name="Gonzalez S."/>
            <person name="Sacristan E."/>
            <person name="Castillo E."/>
        </authorList>
    </citation>
    <scope>NUCLEOTIDE SEQUENCE [LARGE SCALE GENOMIC DNA]</scope>
</reference>
<dbReference type="InterPro" id="IPR003737">
    <property type="entry name" value="GlcNAc_PI_deacetylase-related"/>
</dbReference>
<comment type="caution">
    <text evidence="1">The sequence shown here is derived from an EMBL/GenBank/DDBJ whole genome shotgun (WGS) entry which is preliminary data.</text>
</comment>
<dbReference type="EMBL" id="UWOC01000159">
    <property type="protein sequence ID" value="VCU09441.1"/>
    <property type="molecule type" value="Genomic_DNA"/>
</dbReference>
<dbReference type="Gene3D" id="3.40.50.10320">
    <property type="entry name" value="LmbE-like"/>
    <property type="match status" value="1"/>
</dbReference>
<evidence type="ECO:0000313" key="1">
    <source>
        <dbReference type="EMBL" id="VCU09441.1"/>
    </source>
</evidence>
<proteinExistence type="predicted"/>
<dbReference type="RefSeq" id="WP_129609753.1">
    <property type="nucleotide sequence ID" value="NZ_UWOC01000159.1"/>
</dbReference>
<dbReference type="Proteomes" id="UP000289200">
    <property type="component" value="Unassembled WGS sequence"/>
</dbReference>
<name>A0A3S4B1P3_9BRAD</name>
<evidence type="ECO:0000313" key="2">
    <source>
        <dbReference type="Proteomes" id="UP000289200"/>
    </source>
</evidence>
<sequence length="287" mass="30519">MSAAAPTSTPDHGATVADALLAAIAEADRASIDASHVALVVAHPDDETLTCGALLPRLSGIRIVMVTDGAPRRAEAAAEHGFESPAAYAEARRRELVEALALAGVADAQVTRLGLFDQEVALQMPALARRLAALFTEAGTRVVLTHAFEGGHPDHDAVAFAVRAAAAIGGDDGVAVIEMPLYRLGLSGWLHQSFAPDPQSRVVELRLDDDDIARKRRMLAAHATQQRTLASFPLIAERFRKAVPADLTALPNSGRLIYEQHDWGMTGPRWQGLARLACRFLGVGPVL</sequence>
<organism evidence="1 2">
    <name type="scientific">Rhodoplanes serenus</name>
    <dbReference type="NCBI Taxonomy" id="200615"/>
    <lineage>
        <taxon>Bacteria</taxon>
        <taxon>Pseudomonadati</taxon>
        <taxon>Pseudomonadota</taxon>
        <taxon>Alphaproteobacteria</taxon>
        <taxon>Hyphomicrobiales</taxon>
        <taxon>Nitrobacteraceae</taxon>
        <taxon>Rhodoplanes</taxon>
    </lineage>
</organism>
<accession>A0A3S4B1P3</accession>